<name>A0A1M4Z9T8_9FIRM</name>
<sequence length="46" mass="5160">MSDKELGTNILAFFVFLIGCVLIAELGPIGMAIDAFVFYFIWKETD</sequence>
<organism evidence="2 3">
    <name type="scientific">Schwartzia succinivorans DSM 10502</name>
    <dbReference type="NCBI Taxonomy" id="1123243"/>
    <lineage>
        <taxon>Bacteria</taxon>
        <taxon>Bacillati</taxon>
        <taxon>Bacillota</taxon>
        <taxon>Negativicutes</taxon>
        <taxon>Selenomonadales</taxon>
        <taxon>Selenomonadaceae</taxon>
        <taxon>Schwartzia</taxon>
    </lineage>
</organism>
<evidence type="ECO:0000256" key="1">
    <source>
        <dbReference type="SAM" id="Phobius"/>
    </source>
</evidence>
<keyword evidence="3" id="KW-1185">Reference proteome</keyword>
<evidence type="ECO:0000313" key="3">
    <source>
        <dbReference type="Proteomes" id="UP000184404"/>
    </source>
</evidence>
<gene>
    <name evidence="2" type="ORF">SAMN02745190_01972</name>
</gene>
<dbReference type="PROSITE" id="PS51257">
    <property type="entry name" value="PROKAR_LIPOPROTEIN"/>
    <property type="match status" value="1"/>
</dbReference>
<reference evidence="2 3" key="1">
    <citation type="submission" date="2016-11" db="EMBL/GenBank/DDBJ databases">
        <authorList>
            <person name="Jaros S."/>
            <person name="Januszkiewicz K."/>
            <person name="Wedrychowicz H."/>
        </authorList>
    </citation>
    <scope>NUCLEOTIDE SEQUENCE [LARGE SCALE GENOMIC DNA]</scope>
    <source>
        <strain evidence="2 3">DSM 10502</strain>
    </source>
</reference>
<dbReference type="AlphaFoldDB" id="A0A1M4Z9T8"/>
<accession>A0A1M4Z9T8</accession>
<keyword evidence="1" id="KW-0812">Transmembrane</keyword>
<dbReference type="STRING" id="1123243.SAMN02745190_01972"/>
<keyword evidence="1" id="KW-0472">Membrane</keyword>
<protein>
    <submittedName>
        <fullName evidence="2">Uncharacterized protein</fullName>
    </submittedName>
</protein>
<evidence type="ECO:0000313" key="2">
    <source>
        <dbReference type="EMBL" id="SHF14557.1"/>
    </source>
</evidence>
<feature type="transmembrane region" description="Helical" evidence="1">
    <location>
        <begin position="12"/>
        <end position="42"/>
    </location>
</feature>
<dbReference type="EMBL" id="FQUG01000007">
    <property type="protein sequence ID" value="SHF14557.1"/>
    <property type="molecule type" value="Genomic_DNA"/>
</dbReference>
<keyword evidence="1" id="KW-1133">Transmembrane helix</keyword>
<dbReference type="RefSeq" id="WP_159430510.1">
    <property type="nucleotide sequence ID" value="NZ_FQUG01000007.1"/>
</dbReference>
<proteinExistence type="predicted"/>
<dbReference type="Proteomes" id="UP000184404">
    <property type="component" value="Unassembled WGS sequence"/>
</dbReference>